<dbReference type="OrthoDB" id="6384065at2"/>
<dbReference type="STRING" id="1526571.AT746_14010"/>
<reference evidence="1 2" key="1">
    <citation type="submission" date="2015-12" db="EMBL/GenBank/DDBJ databases">
        <title>Complete genome of Lacimicrobium alkaliphilum KCTC 32984.</title>
        <authorList>
            <person name="Kim S.-G."/>
            <person name="Lee Y.-J."/>
        </authorList>
    </citation>
    <scope>NUCLEOTIDE SEQUENCE [LARGE SCALE GENOMIC DNA]</scope>
    <source>
        <strain evidence="1 2">YelD216</strain>
    </source>
</reference>
<sequence>MDPGGKISVIFEQRFSALVNSQAVQEYRSNKRLQWMVVGIAVILILSVLKALADSRTEQQAELKTQQALVARLQAAADSPVDESQMDSMMSMLDKANKQIPEADSKSIAEAKALAAIEQNVGHLITRKRLNLVGADEHIAGTQTYWSVRLNLAGQLKGDKLIAFLKHFDSSSTSSRIASMQYAPKTSDSVNVVVDLLYKQVVNE</sequence>
<protein>
    <submittedName>
        <fullName evidence="1">Uncharacterized protein</fullName>
    </submittedName>
</protein>
<proteinExistence type="predicted"/>
<dbReference type="Proteomes" id="UP000068447">
    <property type="component" value="Chromosome"/>
</dbReference>
<dbReference type="KEGG" id="lal:AT746_14010"/>
<accession>A0A0U2PIC5</accession>
<dbReference type="AlphaFoldDB" id="A0A0U2PIC5"/>
<evidence type="ECO:0000313" key="2">
    <source>
        <dbReference type="Proteomes" id="UP000068447"/>
    </source>
</evidence>
<dbReference type="EMBL" id="CP013650">
    <property type="protein sequence ID" value="ALS99261.1"/>
    <property type="molecule type" value="Genomic_DNA"/>
</dbReference>
<organism evidence="1 2">
    <name type="scientific">Lacimicrobium alkaliphilum</name>
    <dbReference type="NCBI Taxonomy" id="1526571"/>
    <lineage>
        <taxon>Bacteria</taxon>
        <taxon>Pseudomonadati</taxon>
        <taxon>Pseudomonadota</taxon>
        <taxon>Gammaproteobacteria</taxon>
        <taxon>Alteromonadales</taxon>
        <taxon>Alteromonadaceae</taxon>
        <taxon>Lacimicrobium</taxon>
    </lineage>
</organism>
<name>A0A0U2PIC5_9ALTE</name>
<evidence type="ECO:0000313" key="1">
    <source>
        <dbReference type="EMBL" id="ALS99261.1"/>
    </source>
</evidence>
<gene>
    <name evidence="1" type="ORF">AT746_14010</name>
</gene>
<keyword evidence="2" id="KW-1185">Reference proteome</keyword>
<dbReference type="RefSeq" id="WP_062481333.1">
    <property type="nucleotide sequence ID" value="NZ_CP013650.1"/>
</dbReference>